<reference evidence="3 5" key="4">
    <citation type="journal article" date="2016" name="Genome Announc.">
        <title>Draft Genome Sequence of Oceanobacillus picturae Heshi-B3, Isolated from Fermented Rice Bran in a Traditional Japanese Seafood Dish.</title>
        <authorList>
            <person name="Akuzawa S."/>
            <person name="Nagaoka J."/>
            <person name="Kanekatsu M."/>
            <person name="Kanesaki Y."/>
            <person name="Suzuki T."/>
        </authorList>
    </citation>
    <scope>NUCLEOTIDE SEQUENCE [LARGE SCALE GENOMIC DNA]</scope>
    <source>
        <strain evidence="3 5">Heshi-B3</strain>
    </source>
</reference>
<feature type="domain" description="ISXO2-like transposase" evidence="1">
    <location>
        <begin position="145"/>
        <end position="304"/>
    </location>
</feature>
<dbReference type="NCBIfam" id="NF033547">
    <property type="entry name" value="transpos_IS1595"/>
    <property type="match status" value="1"/>
</dbReference>
<dbReference type="Proteomes" id="UP000028863">
    <property type="component" value="Unassembled WGS sequence"/>
</dbReference>
<evidence type="ECO:0000313" key="3">
    <source>
        <dbReference type="EMBL" id="GAQ16401.1"/>
    </source>
</evidence>
<dbReference type="EMBL" id="CCAX010000002">
    <property type="protein sequence ID" value="CDO03836.1"/>
    <property type="molecule type" value="Genomic_DNA"/>
</dbReference>
<dbReference type="Proteomes" id="UP000052946">
    <property type="component" value="Unassembled WGS sequence"/>
</dbReference>
<dbReference type="STRING" id="171693.BN988_02364"/>
<reference evidence="2 4" key="1">
    <citation type="submission" date="2014-03" db="EMBL/GenBank/DDBJ databases">
        <title>Draft genome sequencing of Oceanobacillus picturae strain S1 isolated from human gut.</title>
        <authorList>
            <person name="Croce O."/>
            <person name="Lagier J.C."/>
            <person name="Raoult D."/>
        </authorList>
    </citation>
    <scope>NUCLEOTIDE SEQUENCE [LARGE SCALE GENOMIC DNA]</scope>
    <source>
        <strain evidence="2 4">S1</strain>
    </source>
</reference>
<dbReference type="EMBL" id="BBXV01000006">
    <property type="protein sequence ID" value="GAQ16401.1"/>
    <property type="molecule type" value="Genomic_DNA"/>
</dbReference>
<dbReference type="Pfam" id="PF12762">
    <property type="entry name" value="DDE_Tnp_IS1595"/>
    <property type="match status" value="1"/>
</dbReference>
<dbReference type="PANTHER" id="PTHR33293">
    <property type="entry name" value="INSERTION ELEMENT IS1 1 PROTEIN INSB-RELATED"/>
    <property type="match status" value="1"/>
</dbReference>
<name>W9AME6_9BACI</name>
<dbReference type="AlphaFoldDB" id="W9AME6"/>
<dbReference type="SMART" id="SM01126">
    <property type="entry name" value="DDE_Tnp_IS1595"/>
    <property type="match status" value="1"/>
</dbReference>
<organism evidence="2 4">
    <name type="scientific">Oceanobacillus picturae</name>
    <dbReference type="NCBI Taxonomy" id="171693"/>
    <lineage>
        <taxon>Bacteria</taxon>
        <taxon>Bacillati</taxon>
        <taxon>Bacillota</taxon>
        <taxon>Bacilli</taxon>
        <taxon>Bacillales</taxon>
        <taxon>Bacillaceae</taxon>
        <taxon>Oceanobacillus</taxon>
    </lineage>
</organism>
<protein>
    <submittedName>
        <fullName evidence="2">Transposase</fullName>
    </submittedName>
</protein>
<reference evidence="2 4" key="2">
    <citation type="submission" date="2014-03" db="EMBL/GenBank/DDBJ databases">
        <authorList>
            <person name="Urmite Genomes U."/>
        </authorList>
    </citation>
    <scope>NUCLEOTIDE SEQUENCE [LARGE SCALE GENOMIC DNA]</scope>
    <source>
        <strain evidence="2 4">S1</strain>
    </source>
</reference>
<comment type="caution">
    <text evidence="2">The sequence shown here is derived from an EMBL/GenBank/DDBJ whole genome shotgun (WGS) entry which is preliminary data.</text>
</comment>
<gene>
    <name evidence="2" type="ORF">BN988_02364</name>
    <name evidence="3" type="ORF">OPHB3_0318</name>
</gene>
<dbReference type="InterPro" id="IPR051354">
    <property type="entry name" value="Transposase_27_IS1"/>
</dbReference>
<accession>W9AME6</accession>
<dbReference type="eggNOG" id="COG3677">
    <property type="taxonomic scope" value="Bacteria"/>
</dbReference>
<sequence length="337" mass="39258">MWINMYRDFSDLSKKEQLQFFNAIKDDLFPEPKSYISQLVSEVRETRFSEGLACIHCGSMSVKRNGKYRSRQRYLCKDCGKSFNDMTGSPLSGTKYPHKWIKYFEMMVEGYTLPKISEALEIHISTAFYWRHKILNSIRSLGHKTLKGIIESDETFFLESNKGKKIISHRTPRKRGGVAKKRGISKEQICVVVAHDRNGQILSQMAGKGRITAVELDKVLGSHIDTSALLCSDTATNYKKFATMKGLQHEVINVSKKVYKRKGIYHIQHVNGYHKRLKKWMDRFQGVATKYLDNYLFWHRFLELNKKFPFQERVKEMLLGSCQRVNFTTIEDIRKTA</sequence>
<evidence type="ECO:0000313" key="2">
    <source>
        <dbReference type="EMBL" id="CDO03836.1"/>
    </source>
</evidence>
<proteinExistence type="predicted"/>
<reference evidence="5" key="3">
    <citation type="submission" date="2015-07" db="EMBL/GenBank/DDBJ databases">
        <title>Draft Genome Sequence of Oceanobacillus picturae Heshi-B3 that Was Isolated from Fermented Rice Bran with Aging Salted Mackerel, Which Was Named Heshiko as Traditional Fermented Seafood in Japan.</title>
        <authorList>
            <person name="Akuzawa S."/>
            <person name="Nakagawa J."/>
            <person name="Kanekatsu T."/>
            <person name="Kanesaki Y."/>
            <person name="Suzuki T."/>
        </authorList>
    </citation>
    <scope>NUCLEOTIDE SEQUENCE [LARGE SCALE GENOMIC DNA]</scope>
    <source>
        <strain evidence="5">Heshi-B3</strain>
    </source>
</reference>
<dbReference type="InterPro" id="IPR024445">
    <property type="entry name" value="Tnp_ISXO2-like"/>
</dbReference>
<dbReference type="RefSeq" id="WP_051557898.1">
    <property type="nucleotide sequence ID" value="NZ_BBXV01000006.1"/>
</dbReference>
<evidence type="ECO:0000313" key="5">
    <source>
        <dbReference type="Proteomes" id="UP000052946"/>
    </source>
</evidence>
<evidence type="ECO:0000259" key="1">
    <source>
        <dbReference type="SMART" id="SM01126"/>
    </source>
</evidence>
<evidence type="ECO:0000313" key="4">
    <source>
        <dbReference type="Proteomes" id="UP000028863"/>
    </source>
</evidence>
<dbReference type="OrthoDB" id="9802985at2"/>
<dbReference type="PANTHER" id="PTHR33293:SF1">
    <property type="entry name" value="INSERTION ELEMENT IS1 1 PROTEIN INSB-RELATED"/>
    <property type="match status" value="1"/>
</dbReference>
<keyword evidence="4" id="KW-1185">Reference proteome</keyword>